<dbReference type="InterPro" id="IPR009057">
    <property type="entry name" value="Homeodomain-like_sf"/>
</dbReference>
<dbReference type="InterPro" id="IPR020449">
    <property type="entry name" value="Tscrpt_reg_AraC-type_HTH"/>
</dbReference>
<dbReference type="PROSITE" id="PS00041">
    <property type="entry name" value="HTH_ARAC_FAMILY_1"/>
    <property type="match status" value="1"/>
</dbReference>
<evidence type="ECO:0000256" key="2">
    <source>
        <dbReference type="ARBA" id="ARBA00023125"/>
    </source>
</evidence>
<dbReference type="SMART" id="SM00342">
    <property type="entry name" value="HTH_ARAC"/>
    <property type="match status" value="1"/>
</dbReference>
<dbReference type="CDD" id="cd03138">
    <property type="entry name" value="GATase1_AraC_2"/>
    <property type="match status" value="1"/>
</dbReference>
<organism evidence="5 6">
    <name type="scientific">Marinobacter psychrophilus</name>
    <dbReference type="NCBI Taxonomy" id="330734"/>
    <lineage>
        <taxon>Bacteria</taxon>
        <taxon>Pseudomonadati</taxon>
        <taxon>Pseudomonadota</taxon>
        <taxon>Gammaproteobacteria</taxon>
        <taxon>Pseudomonadales</taxon>
        <taxon>Marinobacteraceae</taxon>
        <taxon>Marinobacter</taxon>
    </lineage>
</organism>
<dbReference type="STRING" id="330734.ABA45_06120"/>
<protein>
    <submittedName>
        <fullName evidence="5">AraC family transcriptional regulator</fullName>
    </submittedName>
</protein>
<reference evidence="5 6" key="1">
    <citation type="submission" date="2015-05" db="EMBL/GenBank/DDBJ databases">
        <title>Complete genome of Marinobacter psychrophilus strain 20041T isolated from sea-ice of the Canadian Basin.</title>
        <authorList>
            <person name="Song L."/>
            <person name="Ren L."/>
            <person name="Yu Y."/>
            <person name="Wang X."/>
        </authorList>
    </citation>
    <scope>NUCLEOTIDE SEQUENCE [LARGE SCALE GENOMIC DNA]</scope>
    <source>
        <strain evidence="5 6">20041</strain>
    </source>
</reference>
<dbReference type="Pfam" id="PF12833">
    <property type="entry name" value="HTH_18"/>
    <property type="match status" value="1"/>
</dbReference>
<evidence type="ECO:0000313" key="6">
    <source>
        <dbReference type="Proteomes" id="UP000036406"/>
    </source>
</evidence>
<dbReference type="PROSITE" id="PS01124">
    <property type="entry name" value="HTH_ARAC_FAMILY_2"/>
    <property type="match status" value="1"/>
</dbReference>
<evidence type="ECO:0000256" key="3">
    <source>
        <dbReference type="ARBA" id="ARBA00023163"/>
    </source>
</evidence>
<dbReference type="PRINTS" id="PR00032">
    <property type="entry name" value="HTHARAC"/>
</dbReference>
<dbReference type="Pfam" id="PF01965">
    <property type="entry name" value="DJ-1_PfpI"/>
    <property type="match status" value="1"/>
</dbReference>
<dbReference type="PANTHER" id="PTHR43130">
    <property type="entry name" value="ARAC-FAMILY TRANSCRIPTIONAL REGULATOR"/>
    <property type="match status" value="1"/>
</dbReference>
<dbReference type="EMBL" id="CP011494">
    <property type="protein sequence ID" value="AKO52057.1"/>
    <property type="molecule type" value="Genomic_DNA"/>
</dbReference>
<feature type="domain" description="HTH araC/xylS-type" evidence="4">
    <location>
        <begin position="210"/>
        <end position="312"/>
    </location>
</feature>
<evidence type="ECO:0000256" key="1">
    <source>
        <dbReference type="ARBA" id="ARBA00023015"/>
    </source>
</evidence>
<gene>
    <name evidence="5" type="ORF">ABA45_06120</name>
</gene>
<dbReference type="SUPFAM" id="SSF52317">
    <property type="entry name" value="Class I glutamine amidotransferase-like"/>
    <property type="match status" value="1"/>
</dbReference>
<dbReference type="RefSeq" id="WP_048384755.1">
    <property type="nucleotide sequence ID" value="NZ_CP011494.1"/>
</dbReference>
<name>A0A0H4IAI9_9GAMM</name>
<keyword evidence="1" id="KW-0805">Transcription regulation</keyword>
<dbReference type="GO" id="GO:0003700">
    <property type="term" value="F:DNA-binding transcription factor activity"/>
    <property type="evidence" value="ECO:0007669"/>
    <property type="project" value="InterPro"/>
</dbReference>
<dbReference type="SUPFAM" id="SSF46689">
    <property type="entry name" value="Homeodomain-like"/>
    <property type="match status" value="2"/>
</dbReference>
<dbReference type="GO" id="GO:0043565">
    <property type="term" value="F:sequence-specific DNA binding"/>
    <property type="evidence" value="ECO:0007669"/>
    <property type="project" value="InterPro"/>
</dbReference>
<dbReference type="InterPro" id="IPR002818">
    <property type="entry name" value="DJ-1/PfpI"/>
</dbReference>
<evidence type="ECO:0000259" key="4">
    <source>
        <dbReference type="PROSITE" id="PS01124"/>
    </source>
</evidence>
<evidence type="ECO:0000313" key="5">
    <source>
        <dbReference type="EMBL" id="AKO52057.1"/>
    </source>
</evidence>
<proteinExistence type="predicted"/>
<keyword evidence="3" id="KW-0804">Transcription</keyword>
<dbReference type="Gene3D" id="1.10.10.60">
    <property type="entry name" value="Homeodomain-like"/>
    <property type="match status" value="2"/>
</dbReference>
<dbReference type="InterPro" id="IPR018060">
    <property type="entry name" value="HTH_AraC"/>
</dbReference>
<dbReference type="Proteomes" id="UP000036406">
    <property type="component" value="Chromosome"/>
</dbReference>
<dbReference type="PATRIC" id="fig|330734.3.peg.1296"/>
<sequence>MLQTVNVAILVVPGTALSAVYGLIDLFQSANRILGELQSTPDITFSVSRWQLDEEQVISIDPGAVPPALVIVPPILDGQAYLDPQPIIGAQLATWHRQGVVISSACAGAFFLAQAGLLEGRRATTHWQLESAFRCAYPTIELDTDALLITDPDLVTAGGVMSWMDLGLHLIGRYVPPTVVQALGRFLLVDTGVRQQSYYRSFIPVLDHNDRAILHVQHHIHRAYDQPLNITQMAAMAALTERTFIRRFIKATQLRPAEYLQQQRVHKAREKLENTATTIERIAWQVGYEDISAFRRMFQKKTGLTPSQYRERFARYRKEVPGKKHKSPDR</sequence>
<dbReference type="GO" id="GO:0009893">
    <property type="term" value="P:positive regulation of metabolic process"/>
    <property type="evidence" value="ECO:0007669"/>
    <property type="project" value="UniProtKB-ARBA"/>
</dbReference>
<keyword evidence="6" id="KW-1185">Reference proteome</keyword>
<keyword evidence="2" id="KW-0238">DNA-binding</keyword>
<dbReference type="InterPro" id="IPR052158">
    <property type="entry name" value="INH-QAR"/>
</dbReference>
<accession>A0A0H4IAI9</accession>
<dbReference type="PANTHER" id="PTHR43130:SF3">
    <property type="entry name" value="HTH-TYPE TRANSCRIPTIONAL REGULATOR RV1931C"/>
    <property type="match status" value="1"/>
</dbReference>
<dbReference type="Gene3D" id="3.40.50.880">
    <property type="match status" value="1"/>
</dbReference>
<dbReference type="InterPro" id="IPR018062">
    <property type="entry name" value="HTH_AraC-typ_CS"/>
</dbReference>
<dbReference type="KEGG" id="mpq:ABA45_06120"/>
<dbReference type="InterPro" id="IPR029062">
    <property type="entry name" value="Class_I_gatase-like"/>
</dbReference>
<dbReference type="AlphaFoldDB" id="A0A0H4IAI9"/>